<dbReference type="Gene3D" id="3.40.525.10">
    <property type="entry name" value="CRAL-TRIO lipid binding domain"/>
    <property type="match status" value="1"/>
</dbReference>
<dbReference type="InterPro" id="IPR036273">
    <property type="entry name" value="CRAL/TRIO_N_dom_sf"/>
</dbReference>
<dbReference type="PROSITE" id="PS50191">
    <property type="entry name" value="CRAL_TRIO"/>
    <property type="match status" value="1"/>
</dbReference>
<dbReference type="AlphaFoldDB" id="W7U4P4"/>
<name>W7U4P4_9STRA</name>
<comment type="caution">
    <text evidence="3">The sequence shown here is derived from an EMBL/GenBank/DDBJ whole genome shotgun (WGS) entry which is preliminary data.</text>
</comment>
<dbReference type="SMART" id="SM00516">
    <property type="entry name" value="SEC14"/>
    <property type="match status" value="1"/>
</dbReference>
<feature type="domain" description="CRAL-TRIO" evidence="2">
    <location>
        <begin position="171"/>
        <end position="305"/>
    </location>
</feature>
<dbReference type="SUPFAM" id="SSF46938">
    <property type="entry name" value="CRAL/TRIO N-terminal domain"/>
    <property type="match status" value="1"/>
</dbReference>
<keyword evidence="4" id="KW-1185">Reference proteome</keyword>
<feature type="compositionally biased region" description="Polar residues" evidence="1">
    <location>
        <begin position="1"/>
        <end position="10"/>
    </location>
</feature>
<sequence>MAPETSSEATAQVPREQPPARSDTATSHRHSTCHVQQAWCAGDQVATVDSHTTVETLSINGDSSSVEVTSLMERVDISHRPVPSLGNKASSEKNHSSSYFLDLPSVNHKAIFEELLAKITELAPEDNVPPYNDEDLLNRVLVARNLQVPEAFRMWMNIVAWRKHYQPQILSEEEAAPYLSKGVVSICGPDKQGRPCIYALNRNHIIDAENHDSNLRTIVNLLEKTTVESTRTADGFIAVIIDQEGVGRKNMDTNLFVGKPGLVQILQEYYPERLGSCYILHTSWIFRLMWAIISPFLDEKTRRKVHGQIERHSTQRFKVVVAPWNALGLADRRSLLVQPEHPEMSSFIVKITNLL</sequence>
<dbReference type="Proteomes" id="UP000019335">
    <property type="component" value="Chromosome 6"/>
</dbReference>
<evidence type="ECO:0000313" key="3">
    <source>
        <dbReference type="EMBL" id="EWM27704.1"/>
    </source>
</evidence>
<proteinExistence type="predicted"/>
<evidence type="ECO:0000313" key="4">
    <source>
        <dbReference type="Proteomes" id="UP000019335"/>
    </source>
</evidence>
<feature type="region of interest" description="Disordered" evidence="1">
    <location>
        <begin position="1"/>
        <end position="30"/>
    </location>
</feature>
<evidence type="ECO:0000259" key="2">
    <source>
        <dbReference type="PROSITE" id="PS50191"/>
    </source>
</evidence>
<dbReference type="Pfam" id="PF00650">
    <property type="entry name" value="CRAL_TRIO"/>
    <property type="match status" value="1"/>
</dbReference>
<accession>W7U4P4</accession>
<dbReference type="SUPFAM" id="SSF52087">
    <property type="entry name" value="CRAL/TRIO domain"/>
    <property type="match status" value="1"/>
</dbReference>
<dbReference type="EMBL" id="AZIL01000424">
    <property type="protein sequence ID" value="EWM27704.1"/>
    <property type="molecule type" value="Genomic_DNA"/>
</dbReference>
<organism evidence="3 4">
    <name type="scientific">Nannochloropsis gaditana</name>
    <dbReference type="NCBI Taxonomy" id="72520"/>
    <lineage>
        <taxon>Eukaryota</taxon>
        <taxon>Sar</taxon>
        <taxon>Stramenopiles</taxon>
        <taxon>Ochrophyta</taxon>
        <taxon>Eustigmatophyceae</taxon>
        <taxon>Eustigmatales</taxon>
        <taxon>Monodopsidaceae</taxon>
        <taxon>Nannochloropsis</taxon>
    </lineage>
</organism>
<dbReference type="InterPro" id="IPR001251">
    <property type="entry name" value="CRAL-TRIO_dom"/>
</dbReference>
<protein>
    <submittedName>
        <fullName evidence="3">CRAL-TRIO domain protein</fullName>
    </submittedName>
</protein>
<dbReference type="CDD" id="cd00170">
    <property type="entry name" value="SEC14"/>
    <property type="match status" value="1"/>
</dbReference>
<dbReference type="PANTHER" id="PTHR46277:SF3">
    <property type="entry name" value="BINDING PROTEIN, PUTATIVE-RELATED"/>
    <property type="match status" value="1"/>
</dbReference>
<evidence type="ECO:0000256" key="1">
    <source>
        <dbReference type="SAM" id="MobiDB-lite"/>
    </source>
</evidence>
<reference evidence="3 4" key="1">
    <citation type="journal article" date="2014" name="Mol. Plant">
        <title>Chromosome Scale Genome Assembly and Transcriptome Profiling of Nannochloropsis gaditana in Nitrogen Depletion.</title>
        <authorList>
            <person name="Corteggiani Carpinelli E."/>
            <person name="Telatin A."/>
            <person name="Vitulo N."/>
            <person name="Forcato C."/>
            <person name="D'Angelo M."/>
            <person name="Schiavon R."/>
            <person name="Vezzi A."/>
            <person name="Giacometti G.M."/>
            <person name="Morosinotto T."/>
            <person name="Valle G."/>
        </authorList>
    </citation>
    <scope>NUCLEOTIDE SEQUENCE [LARGE SCALE GENOMIC DNA]</scope>
    <source>
        <strain evidence="3 4">B-31</strain>
    </source>
</reference>
<dbReference type="OrthoDB" id="75724at2759"/>
<dbReference type="PANTHER" id="PTHR46277">
    <property type="entry name" value="OS03G0850700 PROTEIN"/>
    <property type="match status" value="1"/>
</dbReference>
<dbReference type="InterPro" id="IPR036865">
    <property type="entry name" value="CRAL-TRIO_dom_sf"/>
</dbReference>
<gene>
    <name evidence="3" type="ORF">Naga_100034g49</name>
</gene>